<evidence type="ECO:0000259" key="8">
    <source>
        <dbReference type="Pfam" id="PF00520"/>
    </source>
</evidence>
<dbReference type="GO" id="GO:0042391">
    <property type="term" value="P:regulation of membrane potential"/>
    <property type="evidence" value="ECO:0007669"/>
    <property type="project" value="TreeGrafter"/>
</dbReference>
<evidence type="ECO:0000313" key="9">
    <source>
        <dbReference type="EMBL" id="CAJ1410417.1"/>
    </source>
</evidence>
<feature type="transmembrane region" description="Helical" evidence="7">
    <location>
        <begin position="176"/>
        <end position="200"/>
    </location>
</feature>
<feature type="transmembrane region" description="Helical" evidence="7">
    <location>
        <begin position="636"/>
        <end position="660"/>
    </location>
</feature>
<dbReference type="Proteomes" id="UP001178507">
    <property type="component" value="Unassembled WGS sequence"/>
</dbReference>
<feature type="transmembrane region" description="Helical" evidence="7">
    <location>
        <begin position="150"/>
        <end position="170"/>
    </location>
</feature>
<accession>A0AA36JQ87</accession>
<feature type="transmembrane region" description="Helical" evidence="7">
    <location>
        <begin position="769"/>
        <end position="788"/>
    </location>
</feature>
<feature type="domain" description="Ion transport" evidence="8">
    <location>
        <begin position="153"/>
        <end position="405"/>
    </location>
</feature>
<evidence type="ECO:0000256" key="6">
    <source>
        <dbReference type="SAM" id="MobiDB-lite"/>
    </source>
</evidence>
<keyword evidence="4 7" id="KW-0472">Membrane</keyword>
<dbReference type="Pfam" id="PF00520">
    <property type="entry name" value="Ion_trans"/>
    <property type="match status" value="1"/>
</dbReference>
<dbReference type="AlphaFoldDB" id="A0AA36JQ87"/>
<dbReference type="PRINTS" id="PR01463">
    <property type="entry name" value="EAGCHANLFMLY"/>
</dbReference>
<evidence type="ECO:0000256" key="4">
    <source>
        <dbReference type="ARBA" id="ARBA00023136"/>
    </source>
</evidence>
<comment type="caution">
    <text evidence="9">The sequence shown here is derived from an EMBL/GenBank/DDBJ whole genome shotgun (WGS) entry which is preliminary data.</text>
</comment>
<feature type="coiled-coil region" evidence="5">
    <location>
        <begin position="1"/>
        <end position="35"/>
    </location>
</feature>
<dbReference type="SUPFAM" id="SSF51206">
    <property type="entry name" value="cAMP-binding domain-like"/>
    <property type="match status" value="1"/>
</dbReference>
<dbReference type="EMBL" id="CAUJNA010003816">
    <property type="protein sequence ID" value="CAJ1410417.1"/>
    <property type="molecule type" value="Genomic_DNA"/>
</dbReference>
<dbReference type="InterPro" id="IPR005821">
    <property type="entry name" value="Ion_trans_dom"/>
</dbReference>
<keyword evidence="3 7" id="KW-1133">Transmembrane helix</keyword>
<proteinExistence type="predicted"/>
<evidence type="ECO:0000256" key="5">
    <source>
        <dbReference type="SAM" id="Coils"/>
    </source>
</evidence>
<dbReference type="GO" id="GO:0005249">
    <property type="term" value="F:voltage-gated potassium channel activity"/>
    <property type="evidence" value="ECO:0007669"/>
    <property type="project" value="InterPro"/>
</dbReference>
<feature type="compositionally biased region" description="Basic residues" evidence="6">
    <location>
        <begin position="78"/>
        <end position="95"/>
    </location>
</feature>
<keyword evidence="10" id="KW-1185">Reference proteome</keyword>
<feature type="transmembrane region" description="Helical" evidence="7">
    <location>
        <begin position="374"/>
        <end position="392"/>
    </location>
</feature>
<dbReference type="Gene3D" id="1.10.287.630">
    <property type="entry name" value="Helix hairpin bin"/>
    <property type="match status" value="1"/>
</dbReference>
<evidence type="ECO:0000256" key="2">
    <source>
        <dbReference type="ARBA" id="ARBA00022692"/>
    </source>
</evidence>
<evidence type="ECO:0000313" key="10">
    <source>
        <dbReference type="Proteomes" id="UP001178507"/>
    </source>
</evidence>
<sequence length="825" mass="93260">MDRCKELLESLSRELESQHEQLQALQTENQRLKELSLPRLQVGSCEPEKAEKVVPVNHCPTTRTSQVSWAESLSNRSPSRRLPSRSVSRRSRSSRTRYSSEESGTQSLFMKLMDDERLKILTQRTRQFAAEKPWFVINPDSHWLATSWQFATFFGLTFVALITPVQVGLLELKIDALFFVAMAVDCIFFLDMFLQFCTTYSKRTVRGIEWEVQPGKIVKQYLKTWFLLDLLTLIPFDLFNLLAGDTGFAEFKSIKVIRILRLLKLMRLLKSSRIIHKLEIPMAIPYQQIALARFLLVLGLVCHWLACLWALTLQLVDQQYPRWINDIEDSDTHFGIDTLHSPWRIYLAAFYFCSYTMTSVGYGDLGPKNVLERVVCTMMILTAGLCWAYVLGEVCGIVADMTRDSQKFRKRMHELNTMMDHQELPSQLRSKLRSFFLQNKHQAMYLRQQELLKQMSPQLQSEVCTTLHLPWIQKVCFLQQFMKLIKAQEVNGVNVGPYHTCIADISRELKSDAFAQEESFDNVQVLYILSKGLVALDNRIGHHGTVWGEDFVLSDLSLIRPVEAFALTYVEVMYLTRESLMGVIERRKRTCPHLGRLVRRYCAPRIRRRIRIHWMCEGSGCHCNLPAKVTCGVGSIVFVLGAAIYIGGIVSANAAIAAAWKVQGESSFTLTVADADLVSFRFFTDDDTDCNAHDTSLSISHSSQQSVYWESLCNGWFAGRQEFNGKILKNLGSFLPQDTAGNWMTGSFVVTSGYPTWVFEGSMSNMGNAMALAGLTMVGFLIAAAGLVTCCVAGCLTCCLTPPPSSPVQTMGQAPVVVGKPVVAQ</sequence>
<dbReference type="InterPro" id="IPR050818">
    <property type="entry name" value="KCNH_animal-type"/>
</dbReference>
<comment type="subcellular location">
    <subcellularLocation>
        <location evidence="1">Membrane</location>
        <topology evidence="1">Multi-pass membrane protein</topology>
    </subcellularLocation>
</comment>
<evidence type="ECO:0000256" key="7">
    <source>
        <dbReference type="SAM" id="Phobius"/>
    </source>
</evidence>
<evidence type="ECO:0000256" key="1">
    <source>
        <dbReference type="ARBA" id="ARBA00004141"/>
    </source>
</evidence>
<feature type="transmembrane region" description="Helical" evidence="7">
    <location>
        <begin position="290"/>
        <end position="311"/>
    </location>
</feature>
<dbReference type="SUPFAM" id="SSF81324">
    <property type="entry name" value="Voltage-gated potassium channels"/>
    <property type="match status" value="1"/>
</dbReference>
<dbReference type="Gene3D" id="1.10.287.70">
    <property type="match status" value="1"/>
</dbReference>
<gene>
    <name evidence="9" type="ORF">EVOR1521_LOCUS31244</name>
</gene>
<feature type="region of interest" description="Disordered" evidence="6">
    <location>
        <begin position="67"/>
        <end position="102"/>
    </location>
</feature>
<name>A0AA36JQ87_9DINO</name>
<protein>
    <recommendedName>
        <fullName evidence="8">Ion transport domain-containing protein</fullName>
    </recommendedName>
</protein>
<dbReference type="InterPro" id="IPR018490">
    <property type="entry name" value="cNMP-bd_dom_sf"/>
</dbReference>
<keyword evidence="2 7" id="KW-0812">Transmembrane</keyword>
<dbReference type="InterPro" id="IPR003938">
    <property type="entry name" value="K_chnl_volt-dep_EAG/ELK/ERG"/>
</dbReference>
<evidence type="ECO:0000256" key="3">
    <source>
        <dbReference type="ARBA" id="ARBA00022989"/>
    </source>
</evidence>
<keyword evidence="5" id="KW-0175">Coiled coil</keyword>
<dbReference type="PANTHER" id="PTHR10217">
    <property type="entry name" value="VOLTAGE AND LIGAND GATED POTASSIUM CHANNEL"/>
    <property type="match status" value="1"/>
</dbReference>
<reference evidence="9" key="1">
    <citation type="submission" date="2023-08" db="EMBL/GenBank/DDBJ databases">
        <authorList>
            <person name="Chen Y."/>
            <person name="Shah S."/>
            <person name="Dougan E. K."/>
            <person name="Thang M."/>
            <person name="Chan C."/>
        </authorList>
    </citation>
    <scope>NUCLEOTIDE SEQUENCE</scope>
</reference>
<dbReference type="GO" id="GO:0005886">
    <property type="term" value="C:plasma membrane"/>
    <property type="evidence" value="ECO:0007669"/>
    <property type="project" value="TreeGrafter"/>
</dbReference>
<dbReference type="PANTHER" id="PTHR10217:SF435">
    <property type="entry name" value="POTASSIUM VOLTAGE-GATED CHANNEL PROTEIN EAG"/>
    <property type="match status" value="1"/>
</dbReference>
<organism evidence="9 10">
    <name type="scientific">Effrenium voratum</name>
    <dbReference type="NCBI Taxonomy" id="2562239"/>
    <lineage>
        <taxon>Eukaryota</taxon>
        <taxon>Sar</taxon>
        <taxon>Alveolata</taxon>
        <taxon>Dinophyceae</taxon>
        <taxon>Suessiales</taxon>
        <taxon>Symbiodiniaceae</taxon>
        <taxon>Effrenium</taxon>
    </lineage>
</organism>